<dbReference type="GO" id="GO:0006351">
    <property type="term" value="P:DNA-templated transcription"/>
    <property type="evidence" value="ECO:0007669"/>
    <property type="project" value="InterPro"/>
</dbReference>
<reference evidence="5" key="1">
    <citation type="journal article" date="2020" name="Stud. Mycol.">
        <title>101 Dothideomycetes genomes: a test case for predicting lifestyles and emergence of pathogens.</title>
        <authorList>
            <person name="Haridas S."/>
            <person name="Albert R."/>
            <person name="Binder M."/>
            <person name="Bloem J."/>
            <person name="Labutti K."/>
            <person name="Salamov A."/>
            <person name="Andreopoulos B."/>
            <person name="Baker S."/>
            <person name="Barry K."/>
            <person name="Bills G."/>
            <person name="Bluhm B."/>
            <person name="Cannon C."/>
            <person name="Castanera R."/>
            <person name="Culley D."/>
            <person name="Daum C."/>
            <person name="Ezra D."/>
            <person name="Gonzalez J."/>
            <person name="Henrissat B."/>
            <person name="Kuo A."/>
            <person name="Liang C."/>
            <person name="Lipzen A."/>
            <person name="Lutzoni F."/>
            <person name="Magnuson J."/>
            <person name="Mondo S."/>
            <person name="Nolan M."/>
            <person name="Ohm R."/>
            <person name="Pangilinan J."/>
            <person name="Park H.-J."/>
            <person name="Ramirez L."/>
            <person name="Alfaro M."/>
            <person name="Sun H."/>
            <person name="Tritt A."/>
            <person name="Yoshinaga Y."/>
            <person name="Zwiers L.-H."/>
            <person name="Turgeon B."/>
            <person name="Goodwin S."/>
            <person name="Spatafora J."/>
            <person name="Crous P."/>
            <person name="Grigoriev I."/>
        </authorList>
    </citation>
    <scope>NUCLEOTIDE SEQUENCE</scope>
    <source>
        <strain evidence="5">ATCC 36951</strain>
    </source>
</reference>
<feature type="region of interest" description="Disordered" evidence="3">
    <location>
        <begin position="1"/>
        <end position="23"/>
    </location>
</feature>
<dbReference type="InterPro" id="IPR001138">
    <property type="entry name" value="Zn2Cys6_DnaBD"/>
</dbReference>
<dbReference type="EMBL" id="ML993579">
    <property type="protein sequence ID" value="KAF2173409.1"/>
    <property type="molecule type" value="Genomic_DNA"/>
</dbReference>
<evidence type="ECO:0000313" key="5">
    <source>
        <dbReference type="EMBL" id="KAF2173409.1"/>
    </source>
</evidence>
<name>A0A6A6D5K0_ZASCE</name>
<accession>A0A6A6D5K0</accession>
<dbReference type="SMART" id="SM00906">
    <property type="entry name" value="Fungal_trans"/>
    <property type="match status" value="1"/>
</dbReference>
<dbReference type="Proteomes" id="UP000799537">
    <property type="component" value="Unassembled WGS sequence"/>
</dbReference>
<dbReference type="PANTHER" id="PTHR47425:SF3">
    <property type="entry name" value="ZN(II)2CYS6 TRANSCRIPTION FACTOR (EUROFUNG)"/>
    <property type="match status" value="1"/>
</dbReference>
<keyword evidence="1" id="KW-0479">Metal-binding</keyword>
<dbReference type="AlphaFoldDB" id="A0A6A6D5K0"/>
<feature type="domain" description="Zn(2)-C6 fungal-type" evidence="4">
    <location>
        <begin position="25"/>
        <end position="57"/>
    </location>
</feature>
<dbReference type="GeneID" id="54556575"/>
<dbReference type="CDD" id="cd00067">
    <property type="entry name" value="GAL4"/>
    <property type="match status" value="1"/>
</dbReference>
<dbReference type="CDD" id="cd12148">
    <property type="entry name" value="fungal_TF_MHR"/>
    <property type="match status" value="1"/>
</dbReference>
<organism evidence="5 6">
    <name type="scientific">Zasmidium cellare ATCC 36951</name>
    <dbReference type="NCBI Taxonomy" id="1080233"/>
    <lineage>
        <taxon>Eukaryota</taxon>
        <taxon>Fungi</taxon>
        <taxon>Dikarya</taxon>
        <taxon>Ascomycota</taxon>
        <taxon>Pezizomycotina</taxon>
        <taxon>Dothideomycetes</taxon>
        <taxon>Dothideomycetidae</taxon>
        <taxon>Mycosphaerellales</taxon>
        <taxon>Mycosphaerellaceae</taxon>
        <taxon>Zasmidium</taxon>
    </lineage>
</organism>
<evidence type="ECO:0000256" key="1">
    <source>
        <dbReference type="ARBA" id="ARBA00022723"/>
    </source>
</evidence>
<dbReference type="SUPFAM" id="SSF57701">
    <property type="entry name" value="Zn2/Cys6 DNA-binding domain"/>
    <property type="match status" value="1"/>
</dbReference>
<gene>
    <name evidence="5" type="ORF">M409DRAFT_15693</name>
</gene>
<evidence type="ECO:0000259" key="4">
    <source>
        <dbReference type="PROSITE" id="PS50048"/>
    </source>
</evidence>
<dbReference type="InterPro" id="IPR007219">
    <property type="entry name" value="XnlR_reg_dom"/>
</dbReference>
<dbReference type="GO" id="GO:0003677">
    <property type="term" value="F:DNA binding"/>
    <property type="evidence" value="ECO:0007669"/>
    <property type="project" value="InterPro"/>
</dbReference>
<dbReference type="Pfam" id="PF00172">
    <property type="entry name" value="Zn_clus"/>
    <property type="match status" value="1"/>
</dbReference>
<dbReference type="GO" id="GO:0000981">
    <property type="term" value="F:DNA-binding transcription factor activity, RNA polymerase II-specific"/>
    <property type="evidence" value="ECO:0007669"/>
    <property type="project" value="InterPro"/>
</dbReference>
<evidence type="ECO:0000256" key="2">
    <source>
        <dbReference type="ARBA" id="ARBA00023242"/>
    </source>
</evidence>
<dbReference type="OrthoDB" id="4161332at2759"/>
<sequence length="681" mass="76304">MNARTTRANRTDSSSGQPPRRQANACLRCYEKKVKCDMDSVGQPCTGCVTAGIECQKRSRKPYPPRKDSSTPTSSASEAPPPPTAICQPDKLPTPPRSVPSESLPTPLFNPEPFDFSLGFPDGAAHMSSSAPMTTCDDATMTGTMPFFSGDPQGYGYILDICNAERDWTAQHYFIPQATVDTLDPESLSYAEAKGCFSLPSQALCEELVKCYFHFVHSTLPIVDAEDFLSQYTQGYQNPSLLLLWSMFSVAANFVTNHHVAQSGCKTRQEFKKSLYSKAKCLYDIGYEQDKITLIQSSLLLGFWYSDLQDNAQSWHWTGVAISMAHAIGLHRDPDSRNINSSISPARRRLWSNIWWSCFFRDRWLSFGYGRPLRINADDCDVPMPTSDCMYGPERLPQPWRKYVPNELSQLVPIWLGLLQLTVVLGDVLTANYQPRKSAMDPNTLDQLDRRISECLPDKQAPPMYPELVQFFDSYARLHVESATIALYRPFASEFVTSSRTMASNSALLPAADIKIRAAATRASCILDRIVATDTLRFAGPMMVPLLVPAMTIHLLQARSHDHFTSSWSKNRLELSLLVLKRLEENYPAVSLVYELFAHAQDRNSLPFGISRPCSTSYLTRSASNHSSPWSEISRDSFNNPMSASGLNGWTSPDLGPGMELWNMTPPEKLFFPFDDLMSRL</sequence>
<evidence type="ECO:0000256" key="3">
    <source>
        <dbReference type="SAM" id="MobiDB-lite"/>
    </source>
</evidence>
<dbReference type="SMART" id="SM00066">
    <property type="entry name" value="GAL4"/>
    <property type="match status" value="1"/>
</dbReference>
<dbReference type="RefSeq" id="XP_033674298.1">
    <property type="nucleotide sequence ID" value="XM_033803303.1"/>
</dbReference>
<feature type="region of interest" description="Disordered" evidence="3">
    <location>
        <begin position="56"/>
        <end position="106"/>
    </location>
</feature>
<dbReference type="PANTHER" id="PTHR47425">
    <property type="entry name" value="FARB-RELATED"/>
    <property type="match status" value="1"/>
</dbReference>
<dbReference type="Gene3D" id="4.10.240.10">
    <property type="entry name" value="Zn(2)-C6 fungal-type DNA-binding domain"/>
    <property type="match status" value="1"/>
</dbReference>
<dbReference type="Pfam" id="PF04082">
    <property type="entry name" value="Fungal_trans"/>
    <property type="match status" value="1"/>
</dbReference>
<proteinExistence type="predicted"/>
<dbReference type="InterPro" id="IPR052761">
    <property type="entry name" value="Fungal_Detox/Toxin_TFs"/>
</dbReference>
<protein>
    <recommendedName>
        <fullName evidence="4">Zn(2)-C6 fungal-type domain-containing protein</fullName>
    </recommendedName>
</protein>
<dbReference type="GO" id="GO:0008270">
    <property type="term" value="F:zinc ion binding"/>
    <property type="evidence" value="ECO:0007669"/>
    <property type="project" value="InterPro"/>
</dbReference>
<dbReference type="PROSITE" id="PS50048">
    <property type="entry name" value="ZN2_CY6_FUNGAL_2"/>
    <property type="match status" value="1"/>
</dbReference>
<keyword evidence="2" id="KW-0539">Nucleus</keyword>
<dbReference type="InterPro" id="IPR036864">
    <property type="entry name" value="Zn2-C6_fun-type_DNA-bd_sf"/>
</dbReference>
<feature type="compositionally biased region" description="Polar residues" evidence="3">
    <location>
        <begin position="1"/>
        <end position="17"/>
    </location>
</feature>
<keyword evidence="6" id="KW-1185">Reference proteome</keyword>
<evidence type="ECO:0000313" key="6">
    <source>
        <dbReference type="Proteomes" id="UP000799537"/>
    </source>
</evidence>